<feature type="domain" description="DUF5776" evidence="2">
    <location>
        <begin position="5591"/>
        <end position="5659"/>
    </location>
</feature>
<feature type="compositionally biased region" description="Polar residues" evidence="1">
    <location>
        <begin position="886"/>
        <end position="899"/>
    </location>
</feature>
<feature type="compositionally biased region" description="Polar residues" evidence="1">
    <location>
        <begin position="129"/>
        <end position="142"/>
    </location>
</feature>
<gene>
    <name evidence="3" type="ORF">FD43_GL001200</name>
</gene>
<feature type="region of interest" description="Disordered" evidence="1">
    <location>
        <begin position="2605"/>
        <end position="2630"/>
    </location>
</feature>
<dbReference type="PATRIC" id="fig|1423768.3.peg.227"/>
<feature type="compositionally biased region" description="Polar residues" evidence="1">
    <location>
        <begin position="2609"/>
        <end position="2623"/>
    </location>
</feature>
<dbReference type="Pfam" id="PF19087">
    <property type="entry name" value="DUF5776"/>
    <property type="match status" value="2"/>
</dbReference>
<name>A0A0R1FQ23_9LACO</name>
<evidence type="ECO:0000313" key="3">
    <source>
        <dbReference type="EMBL" id="KRK24070.1"/>
    </source>
</evidence>
<feature type="domain" description="DUF5776" evidence="2">
    <location>
        <begin position="5446"/>
        <end position="5515"/>
    </location>
</feature>
<feature type="compositionally biased region" description="Basic and acidic residues" evidence="1">
    <location>
        <begin position="4902"/>
        <end position="4912"/>
    </location>
</feature>
<feature type="compositionally biased region" description="Polar residues" evidence="1">
    <location>
        <begin position="4508"/>
        <end position="4526"/>
    </location>
</feature>
<feature type="compositionally biased region" description="Low complexity" evidence="1">
    <location>
        <begin position="77"/>
        <end position="128"/>
    </location>
</feature>
<reference evidence="3 4" key="1">
    <citation type="journal article" date="2015" name="Genome Announc.">
        <title>Expanding the biotechnology potential of lactobacilli through comparative genomics of 213 strains and associated genera.</title>
        <authorList>
            <person name="Sun Z."/>
            <person name="Harris H.M."/>
            <person name="McCann A."/>
            <person name="Guo C."/>
            <person name="Argimon S."/>
            <person name="Zhang W."/>
            <person name="Yang X."/>
            <person name="Jeffery I.B."/>
            <person name="Cooney J.C."/>
            <person name="Kagawa T.F."/>
            <person name="Liu W."/>
            <person name="Song Y."/>
            <person name="Salvetti E."/>
            <person name="Wrobel A."/>
            <person name="Rasinkangas P."/>
            <person name="Parkhill J."/>
            <person name="Rea M.C."/>
            <person name="O'Sullivan O."/>
            <person name="Ritari J."/>
            <person name="Douillard F.P."/>
            <person name="Paul Ross R."/>
            <person name="Yang R."/>
            <person name="Briner A.E."/>
            <person name="Felis G.E."/>
            <person name="de Vos W.M."/>
            <person name="Barrangou R."/>
            <person name="Klaenhammer T.R."/>
            <person name="Caufield P.W."/>
            <person name="Cui Y."/>
            <person name="Zhang H."/>
            <person name="O'Toole P.W."/>
        </authorList>
    </citation>
    <scope>NUCLEOTIDE SEQUENCE [LARGE SCALE GENOMIC DNA]</scope>
    <source>
        <strain evidence="3 4">DSM 12361</strain>
    </source>
</reference>
<evidence type="ECO:0000259" key="2">
    <source>
        <dbReference type="Pfam" id="PF19087"/>
    </source>
</evidence>
<dbReference type="EMBL" id="AZCK01000004">
    <property type="protein sequence ID" value="KRK24070.1"/>
    <property type="molecule type" value="Genomic_DNA"/>
</dbReference>
<proteinExistence type="predicted"/>
<feature type="region of interest" description="Disordered" evidence="1">
    <location>
        <begin position="4894"/>
        <end position="4914"/>
    </location>
</feature>
<feature type="region of interest" description="Disordered" evidence="1">
    <location>
        <begin position="4508"/>
        <end position="4529"/>
    </location>
</feature>
<evidence type="ECO:0000256" key="1">
    <source>
        <dbReference type="SAM" id="MobiDB-lite"/>
    </source>
</evidence>
<feature type="region of interest" description="Disordered" evidence="1">
    <location>
        <begin position="266"/>
        <end position="287"/>
    </location>
</feature>
<feature type="compositionally biased region" description="Polar residues" evidence="1">
    <location>
        <begin position="266"/>
        <end position="285"/>
    </location>
</feature>
<feature type="region of interest" description="Disordered" evidence="1">
    <location>
        <begin position="886"/>
        <end position="913"/>
    </location>
</feature>
<protein>
    <recommendedName>
        <fullName evidence="2">DUF5776 domain-containing protein</fullName>
    </recommendedName>
</protein>
<organism evidence="3 4">
    <name type="scientific">Apilactobacillus kunkeei DSM 12361 = ATCC 700308</name>
    <dbReference type="NCBI Taxonomy" id="1423768"/>
    <lineage>
        <taxon>Bacteria</taxon>
        <taxon>Bacillati</taxon>
        <taxon>Bacillota</taxon>
        <taxon>Bacilli</taxon>
        <taxon>Lactobacillales</taxon>
        <taxon>Lactobacillaceae</taxon>
        <taxon>Apilactobacillus</taxon>
    </lineage>
</organism>
<accession>A0A0R1FQ23</accession>
<dbReference type="RefSeq" id="WP_054449650.1">
    <property type="nucleotide sequence ID" value="NZ_AZCK01000004.1"/>
</dbReference>
<comment type="caution">
    <text evidence="3">The sequence shown here is derived from an EMBL/GenBank/DDBJ whole genome shotgun (WGS) entry which is preliminary data.</text>
</comment>
<dbReference type="GeneID" id="66348373"/>
<dbReference type="InterPro" id="IPR044081">
    <property type="entry name" value="DUF5776"/>
</dbReference>
<feature type="compositionally biased region" description="Polar residues" evidence="1">
    <location>
        <begin position="58"/>
        <end position="71"/>
    </location>
</feature>
<feature type="region of interest" description="Disordered" evidence="1">
    <location>
        <begin position="4618"/>
        <end position="4638"/>
    </location>
</feature>
<evidence type="ECO:0000313" key="4">
    <source>
        <dbReference type="Proteomes" id="UP000051794"/>
    </source>
</evidence>
<sequence length="5663" mass="603558">MQYNKNEIQKTNDKKILRKVKKQWVVVSLASFAFLGGTSLALMSHGVSAYADDNGKNTSVVQTNKNQQSSTNKSDDNNQNASSNDQQNQINPNDANNDNGQSTTNNSTQNQSQNDISNNSNDDQQLSNRLGSSDQSNNQNQTTDIVNNQSADAAANYQKHLQGNTQDANDNNAQYTQAINQGVNDAYSNRNANNDDITDNNSKELYSAAYQGVNANQSKSISDNMASSSIDDIKKAAANTSSMLYIAYKYGVDFKRIADAAFNDATTSGSDDYTQGSNRPSSDSGLQAMYDNAYMGVRNALNQQFDSNNKFNTSGYDANPEDKNVPHNNTNTSSFQYKATFNKMVNDFNNGIVYANNNAQFNSAMVASGTANIQKIVLTNNINSSGTVTNLGNLTIDGQNKFSLSGTYTFNKSDSGSVVKIQNVTSLGSPYVVNGNGFVEYDNVRYNSTFDNLFNPSNGNGNYVLGANVYTSDATNNNGMITYNETYKNLNTQGGKFVVGANGQYAFNSLIANYIVFQEGSTVNLNPVEIDNHVYQKSWGKTVQTDNLDSTIMPSYGIIANNNVNVHTGATVNITLSNNTNGIRVGNINDPSDTGSGDSGNVVIKGAINLVVPDGVTPTALDPKLVNSSKNTSSVAGGWNNKRTDAVVWLGHGMQILSGGTFKVDAKIPTTANGGLYNAFIYGPYSTMKNGGRRNQSTSKIIVQQNGTLDINMNTGSKDHPLRVAFLPIVAFNPRKFNLTLNVTPGTPLTGAAGPKLSLSSIDVFGAILDNGNIDSIRTSSGYQLNPYIYHYRRNGTALGENDDNFNSSEIFQDINGVTNGYKPAGSESSKKRFSFSYPYTWSTVPSTGVTDNGVNFDTAFDYLQYFVQLYEDILANKQDYNDQVQNGNIVTNDTSRSGAYNPDKAKNGDNPTQAEINTAISNVWKNDVNRVNNQTGILNDTTWASSLNSQRAYLNGQTFQDVAGMSKKDFINKLKNINDPQLPDIIINIANALGKTVASMSNNPKVISRFNEAFNGNNPKVISGQNARNDTSIDFSGSPSIEFDHNIEVYQDNNGHYHAKFDATLNNPGDDAKEHQVEVHYVTGSFDAKSNNGDVYRNMYKANNNSEALAQTITLDSSNSTTQSDGSIKFNGDIDLGTKPVDTVGIRLNTFMGTNLANWQGSAYQPIASVTSSIRPGNNSYQTNVEGFNSVWTRLDDGQELKLKGNYGPDNDMHSIAAMPTAQGFLNNISGILSHLNDSDQSQSQYYTNKTSSNPLASPEYREYLINNQNITPFDDSSYSGADSNNKDTSYATVRVIASNGAKTRLVGITKLPTSTILGNGTLDTSNYDAKTAFTKLSSDVSNNNKGYALDLSKTPMKQYDKSTYDIYVPDVQFMQDGTLLPIDTPSGSRIPFKGIAKVDKNTGNVISVTPQLPGFAVVQNNTGLNPDSYGMYTVQPAVGTATIYLDDANGNPTGLTASVQVKGNSDGSVNAVKPVTISSGKNDGLQYVIDNKTKIGIVTDANGNPTYHVQLTATSDKKYVNVVTTSGSPVDQGGYRRQDADGSLHTVTYLPGFDSSSSTQTTGSGSNQKDIVSPSATPVTVKVPVYQPNSTTPLTVNGQPVYVEVSAQGQNDGTSKITDVKGRKVFKTDSGKYKVIVGDNVKAYTDNSGNVITYIEGQVDKDVITKTPAVLADGTSVDGGATVTNSDGTLTIKPGMPGFDGTNPGQMKGNSAVVAPSSNPVKVTVPVISSVDGSHVGDVDVDVQGRTDGHSYVTNVDSQNSFTDSNGNTYTVNTGSVLTPQYNGGKVTPTIVVTPETPADIDLGAVTDKGNPIAAGATIHTENGVKQSISKMPGFDGSVPANIDANNHAVLTPSKSPVQTTINVYDAQSGKNIGTMTVHVQGNSDGNSYITSVDTPSNATLTDGHNGYNVTTGTAISVDPNDSSKFSVSVNSTYVGTEQVNAVTDSCNTIKGGATISANASGGKQATANIPGFATATNAQFDNNGNAVLVPATAPVQTNVDIVDPATGQKVGTSTVMVQGNEDGNSYITSVVSGGFVGTKDSDGKHYSYTVTPGTALELNKDSQGNYTPIVNVTKQAFNYQTGDKVPIQREDGTTLPFPGTISYDNNGHMIVTPDLPGYSPAQNDQDDSFNVTTNQTPQTVNIHIYNALTGKDTNKAVNVLITGHSNASKLDTKPVYIDITALSDQQAGGVTADNRDTSKPVAHITDNDGNKYTISNVLTVNKNVLVHVAANSSDSNYYYLSLLPDGTPVDQQTVDVVTANGSSVGKGTYNANTGNGAPFVTPDNPGFTSSNAKKYNGQDKYIVSPTTAQTNISVTDGNGNIIAQNVNITVSGDNNGNTTITKVPNNGTITGSDGNTYQISTGQTIQPNKPNTVGNGYNTTGQLVGMANVPVTSDGQKTNSTISNLPVTTDADGNQVVTKNTASADGSYIIPAGTVVTKDANNKPSVDGFAYNPTDQTVTISNVHFMHRKEDTGLTSDIKGVLGPDGTITVQKDTTLVGNDNNAYTAKAKTVIKKVVNDQGKIEYHVETVTHKIKQDVPATAGANGPVVQGGATVNYDPNTGVKTVTSNVPGFGLDNGQKTETVPANTDTTQFKLTPIKETIDGVHNDQNGTDTGSTTDQLPIQGHDDGTVTVVSNTTSRDGKYVVPAGAKVTKNADGTYHAESLSRNPDGTVTINNASYDGTNGTSVVKPVVAHLNDDGSLTVNSDTAVEDGNGNVYVAKKGSSITPVVNPDGSTTYHIASQVQQQDQVVLAKAGKNGQTVQGGATIHTNADGTKTITSNVPGFVGTQNVPMDTDTGLPVLTPGVTTLPTTHADDDKSNYTGKIISNMSVQGHDDGSITVVKNTKTDDGANVAMANSPVTINKDGSYHVQTLPMNQNGNVTISQSTITDQNGNKINSQDVTAKLNDDGSLTLNQPSNSGIHTITQDGYAYQANNGTPVVKTGNGYQVKSEDDTARITNATLKDEHGNTIDGTGLINVDKSTGKILPSSDLSNVANLGGNNEGYHIKSPDTQTVEWSDGKGGVNANATVQVVENYPYDFVHDVKLKNSYTGAIINYHTDGQGKDNFILKVTHSDGLPVNSGTKDAAKAVMQLPDGYLYDSNKSITVNKNSDGSFEYVIPVVPTQAQLPTAVIDGKDNQEKAITKLPVNTASDGSITTSEDHVAKGMNDDPNYYFVPKGSSVRHEADGTYHADGYTIPANPDGTFNITNGQYDKDENTSYPGKITVNVDPNTGKITIAKASVTKAPDGKIYQVDAGAAVTPKYENDDVQYHVPAHAVDASQNIPAKTGTNGQRFDNAATVIINPDNGTKTIQSNIPGFAGQTNVPVDQDTGNVVLIPTNDVAKGVHFNADGQDTGSTGDVPVKGNQNGDIVVTKNTKSSDGKYMVPAGSTVTKGTDGNYHAESFPITPDGTINIPNGNYDASDNTSQQGNLIAKVDDNGNMTVAKATVAKDDKGNVYIAHTNAPITKEVGPDGTISYNVNAEKVTQDQPVPAKAGQNGTMADGAAKIHVNDDGSKTVISNVPGFKGYDIPEGQPVPKTVVLTPSSSTINEVHMDDINGNDTGSTTDNVFVIGQDDGSIKTTKSITTPDGKIILANTTLTKDKDGNWHAQSYPYDAGNRQVTLSQLPIKDDKGNVIDHQDVVANVDLASGTLSVANPQGVHATTSTDAYQADAGTPIVSDNNHLYVNTKNDTAVIHNATLIDVLNNANVGNGEVRVDKTTGNVLTANLPTTGGNQNAGFHVYDPTGQIVHWSDASGNVDDNAIVRVTDNAPYHENNHVKFLNVYNNQVFTDNTNNPSIKVNDDDLLPIFAGSSNAAEAVTGIPSGYSYAKGKQIIVQQTNNDDDSDKDKRTYIVPVVPAQGEITNASVLNQKGDVKVDHSQTLPVQTNDDGSINTTKDVISKGTDGNYYVITKNTSVVPNSSGDGSYTAQGSKLVANPDGTVDIDKAHLDDKTDPSKSVIGKVSVNIDPSNGTMTVNKTTVVTDPNDPTKAYQVNPGDPITITKDDNGEPEYHIPATIIEQDKKVPAQTGQNGTVQDNAATIHVNNDGSKTIISNVPGFTGDTIPNGEPLPTNPVLKPTTGTIDNVHILDNDDKDTGSTIDKLPIQGQSDGTIKVTQPVTTPNGRIILPGSEVTKDSNGNWTVPSYPYDAGTRQVTLPNVAVKDEQGNVIGVRDVHANIDLNKGTMTLADENGVHIVKGKQAYQANAGIEINNDNGAFSLTAKDDTAVINNATFIDNNDGASKGNGQVIIDKTTGHVLDANLPSGGYNEKGFHVYNPDSQVVDWMDNNENVDPNAKVVIADNSPYSSRSNVQFIDIYTNKPVSADTTKYFIYANDKDNTPIYAGGTDAYKAVSAIPDGYKYATGRQIQMITDPTDKTKTLYQVPIYPSNGQIDNASVYDQIGNVQVDHGQTLPVNTDDNGNITTNDNVIAKGKDGNYYIIPSGSNVNMNPSDNSYQVVGDKLKSPSDGIVNIPNAHFDDKEDKTRSLVGPVTAKVDPEKGTMTVDKTTVVNDPTNPSRAYQVNAGNPITIKPDGKGGVEYHMDATPIDQDKSIDAQLGDNGKTQSNGAKVHYNSDGTKDIVSNIPGYTGQTGLPNNSDTSHAKLTPVNDVAHDVSFDTDKKATGSTGDVPVKGDNDGNIVVTQNTKSTDGKYMIPKGSNITKGDDGKYHGESLPVNEDGTVTINNANVNDSKGDTKAHKDLVAKVDDQGNITTAKDEIAKGDDGNDYIIPAGSPVTKNPATGQYQVAGNQLPIKDGKVTIDNAHYDDKLEPGKGVINSIVANVDENTGKLTASQDTVVPDPSDSSRVYKATAGDPITIKSDGKGGVEYHVDATPIVQDEKVPAQPGKNGKAQPDGATIHYNSDGTKNVISNIPGYAGQTNVPFSQDTTKPVLTPTQGTASDVHFDNGGKDTGSKSYLPVKGDDNGNIIVTKTTKSTDGKYVIPAGTTITKNDDGTYHGDSLPIDANGDVDIANANIVDDSGHLQAQADFKARVDDDGNIVTTKTKVVKGNDGNYYIVPAGSSITKNKDTGAYQVNGTKMSTNADGTLNIDNAFYDDKNDNTKSVIGPLVAKVDPNTGDLTVAKTSVVNDPTIPHRAYQADAGESITIEVDKNNNVSYHVAATPIQQDEQKPARLSDNAKPVDDAVIIHTNNDGSKTIESNVPGYAGTTIPEGQPVPSDPVLTPVDDEIEHVHFNHGGQDTQSIGNIPVKGDVNGAIIVTKPTRSNDNRYLVPAGSTVTKSQDGSYHVESFPINADGTITIDNAHLDASDKTYVIGRVIAKLDGNGNLIVQHKSVVNNGHGYNYTSNENTIIKVVVNSDGTTTMHVVAVKIRVGESPESAGRNRAAKLLPVENLKHKDADYVSRYMKAYKAELKRKAPSYVYSVKGLYLHSSAHFTIKNRVKGYAKKPRRLAHVFKVRGVVLDHNKYPRLKVNGGYIYFNKNIRDAYYRTNHPLFRVIRNTGVLVHTDKKFHYGKRRVIRLRRGALIHVKKVVKYYSITRLYIGNGQYVTSNKTYVALAKKKRAPLYVYWTNKRGVYVNTHFTRKNAVKYFSKRPRNKANAYKVLRIVKTKNGTKYLIKHGYINAKGTIPAYYVRRTKLIRVIRNRGILVHNAKKFTKRNAIKHFRKNALIRVQSVARFYGITRFYIGHGEYITANKTWVNRIK</sequence>
<feature type="compositionally biased region" description="Low complexity" evidence="1">
    <location>
        <begin position="1557"/>
        <end position="1568"/>
    </location>
</feature>
<feature type="region of interest" description="Disordered" evidence="1">
    <location>
        <begin position="1553"/>
        <end position="1577"/>
    </location>
</feature>
<feature type="region of interest" description="Disordered" evidence="1">
    <location>
        <begin position="58"/>
        <end position="142"/>
    </location>
</feature>
<dbReference type="Proteomes" id="UP000051794">
    <property type="component" value="Unassembled WGS sequence"/>
</dbReference>